<dbReference type="Proteomes" id="UP000789375">
    <property type="component" value="Unassembled WGS sequence"/>
</dbReference>
<feature type="non-terminal residue" evidence="1">
    <location>
        <position position="1"/>
    </location>
</feature>
<evidence type="ECO:0000313" key="2">
    <source>
        <dbReference type="Proteomes" id="UP000789375"/>
    </source>
</evidence>
<sequence>MPIDIELVIKLKLPMMKIVGLFFGANEIFIKLPLCNSKFYVVRITNLQLVLRNFIKGLFLQQRKNLDTPETLGQFKVLNFTQLMTFSRHSWLKNVYVGQLGEYLEFVHG</sequence>
<evidence type="ECO:0000313" key="1">
    <source>
        <dbReference type="EMBL" id="CAG8663944.1"/>
    </source>
</evidence>
<comment type="caution">
    <text evidence="1">The sequence shown here is derived from an EMBL/GenBank/DDBJ whole genome shotgun (WGS) entry which is preliminary data.</text>
</comment>
<dbReference type="EMBL" id="CAJVPP010005372">
    <property type="protein sequence ID" value="CAG8663944.1"/>
    <property type="molecule type" value="Genomic_DNA"/>
</dbReference>
<proteinExistence type="predicted"/>
<organism evidence="1 2">
    <name type="scientific">Funneliformis mosseae</name>
    <name type="common">Endomycorrhizal fungus</name>
    <name type="synonym">Glomus mosseae</name>
    <dbReference type="NCBI Taxonomy" id="27381"/>
    <lineage>
        <taxon>Eukaryota</taxon>
        <taxon>Fungi</taxon>
        <taxon>Fungi incertae sedis</taxon>
        <taxon>Mucoromycota</taxon>
        <taxon>Glomeromycotina</taxon>
        <taxon>Glomeromycetes</taxon>
        <taxon>Glomerales</taxon>
        <taxon>Glomeraceae</taxon>
        <taxon>Funneliformis</taxon>
    </lineage>
</organism>
<keyword evidence="2" id="KW-1185">Reference proteome</keyword>
<gene>
    <name evidence="1" type="ORF">FMOSSE_LOCUS12080</name>
</gene>
<accession>A0A9N9E8C2</accession>
<protein>
    <submittedName>
        <fullName evidence="1">11836_t:CDS:1</fullName>
    </submittedName>
</protein>
<dbReference type="AlphaFoldDB" id="A0A9N9E8C2"/>
<name>A0A9N9E8C2_FUNMO</name>
<reference evidence="1" key="1">
    <citation type="submission" date="2021-06" db="EMBL/GenBank/DDBJ databases">
        <authorList>
            <person name="Kallberg Y."/>
            <person name="Tangrot J."/>
            <person name="Rosling A."/>
        </authorList>
    </citation>
    <scope>NUCLEOTIDE SEQUENCE</scope>
    <source>
        <strain evidence="1">87-6 pot B 2015</strain>
    </source>
</reference>